<accession>A4CKI8</accession>
<evidence type="ECO:0000313" key="2">
    <source>
        <dbReference type="Proteomes" id="UP000009049"/>
    </source>
</evidence>
<dbReference type="eggNOG" id="COG0457">
    <property type="taxonomic scope" value="Bacteria"/>
</dbReference>
<protein>
    <recommendedName>
        <fullName evidence="3">Tetratricopeptide repeat protein</fullName>
    </recommendedName>
</protein>
<gene>
    <name evidence="1" type="ordered locus">RB2501_13704</name>
</gene>
<dbReference type="Gene3D" id="1.25.40.10">
    <property type="entry name" value="Tetratricopeptide repeat domain"/>
    <property type="match status" value="1"/>
</dbReference>
<keyword evidence="2" id="KW-1185">Reference proteome</keyword>
<name>A4CKI8_ROBBH</name>
<dbReference type="Pfam" id="PF19867">
    <property type="entry name" value="DUF6340"/>
    <property type="match status" value="1"/>
</dbReference>
<dbReference type="AlphaFoldDB" id="A4CKI8"/>
<sequence length="334" mass="37147">MAPSCSATNRLSMTVTEPAAVMLPGNVQRIGIINRSLPSEGNRGLAKIDAVLSAEGMKLDSLGASAAIEGLADRLRLSNRYEAVVVLEELPQVARGLRGMPAPLTREQIRELCNTHGLDGIFSLSFYDTDTRVNLQLGMMELPGDLGLPISVPAHKLDLDTEVRNGWRIYLPDLPLPVDEWVYTDRFLVSGQGINPVAALESIGVRKDRVLELSQRTGYRHGGRLEPRRVRVGRDYFVRGSDLFVRGKRLAQTGDWDGAARLWERETDHPKGKVAGRAFYNMAIINEINGDLDAAIDWARRSYADFGTRHALDYARTLEGRRARQEQLMADLAW</sequence>
<dbReference type="STRING" id="313596.RB2501_13704"/>
<evidence type="ECO:0000313" key="1">
    <source>
        <dbReference type="EMBL" id="EAR15387.1"/>
    </source>
</evidence>
<dbReference type="Proteomes" id="UP000009049">
    <property type="component" value="Chromosome"/>
</dbReference>
<reference evidence="1 2" key="1">
    <citation type="journal article" date="2009" name="J. Bacteriol.">
        <title>Complete genome sequence of Robiginitalea biformata HTCC2501.</title>
        <authorList>
            <person name="Oh H.M."/>
            <person name="Giovannoni S.J."/>
            <person name="Lee K."/>
            <person name="Ferriera S."/>
            <person name="Johnson J."/>
            <person name="Cho J.C."/>
        </authorList>
    </citation>
    <scope>NUCLEOTIDE SEQUENCE [LARGE SCALE GENOMIC DNA]</scope>
    <source>
        <strain evidence="2">ATCC BAA-864 / HTCC2501 / KCTC 12146</strain>
    </source>
</reference>
<organism evidence="1 2">
    <name type="scientific">Robiginitalea biformata (strain ATCC BAA-864 / DSM 15991 / KCTC 12146 / HTCC2501)</name>
    <dbReference type="NCBI Taxonomy" id="313596"/>
    <lineage>
        <taxon>Bacteria</taxon>
        <taxon>Pseudomonadati</taxon>
        <taxon>Bacteroidota</taxon>
        <taxon>Flavobacteriia</taxon>
        <taxon>Flavobacteriales</taxon>
        <taxon>Flavobacteriaceae</taxon>
        <taxon>Robiginitalea</taxon>
    </lineage>
</organism>
<dbReference type="InterPro" id="IPR045921">
    <property type="entry name" value="DUF6340"/>
</dbReference>
<dbReference type="InterPro" id="IPR011990">
    <property type="entry name" value="TPR-like_helical_dom_sf"/>
</dbReference>
<dbReference type="EMBL" id="CP001712">
    <property type="protein sequence ID" value="EAR15387.1"/>
    <property type="molecule type" value="Genomic_DNA"/>
</dbReference>
<dbReference type="HOGENOM" id="CLU_787016_0_0_10"/>
<evidence type="ECO:0008006" key="3">
    <source>
        <dbReference type="Google" id="ProtNLM"/>
    </source>
</evidence>
<proteinExistence type="predicted"/>
<dbReference type="KEGG" id="rbi:RB2501_13704"/>